<dbReference type="PANTHER" id="PTHR16166">
    <property type="entry name" value="VACUOLAR PROTEIN SORTING-ASSOCIATED PROTEIN VPS13"/>
    <property type="match status" value="1"/>
</dbReference>
<feature type="region of interest" description="Disordered" evidence="4">
    <location>
        <begin position="227"/>
        <end position="254"/>
    </location>
</feature>
<dbReference type="GO" id="GO:0006623">
    <property type="term" value="P:protein targeting to vacuole"/>
    <property type="evidence" value="ECO:0007669"/>
    <property type="project" value="TreeGrafter"/>
</dbReference>
<proteinExistence type="inferred from homology"/>
<feature type="compositionally biased region" description="Polar residues" evidence="4">
    <location>
        <begin position="1288"/>
        <end position="1300"/>
    </location>
</feature>
<evidence type="ECO:0000256" key="2">
    <source>
        <dbReference type="ARBA" id="ARBA00022448"/>
    </source>
</evidence>
<feature type="region of interest" description="Disordered" evidence="4">
    <location>
        <begin position="2870"/>
        <end position="2892"/>
    </location>
</feature>
<dbReference type="Proteomes" id="UP001153069">
    <property type="component" value="Unassembled WGS sequence"/>
</dbReference>
<feature type="region of interest" description="Disordered" evidence="4">
    <location>
        <begin position="1117"/>
        <end position="1143"/>
    </location>
</feature>
<feature type="compositionally biased region" description="Low complexity" evidence="4">
    <location>
        <begin position="713"/>
        <end position="725"/>
    </location>
</feature>
<feature type="region of interest" description="Disordered" evidence="4">
    <location>
        <begin position="970"/>
        <end position="997"/>
    </location>
</feature>
<evidence type="ECO:0000256" key="3">
    <source>
        <dbReference type="ARBA" id="ARBA00023055"/>
    </source>
</evidence>
<keyword evidence="3" id="KW-0445">Lipid transport</keyword>
<dbReference type="EMBL" id="CAICTM010000249">
    <property type="protein sequence ID" value="CAB9505998.1"/>
    <property type="molecule type" value="Genomic_DNA"/>
</dbReference>
<evidence type="ECO:0000313" key="8">
    <source>
        <dbReference type="Proteomes" id="UP001153069"/>
    </source>
</evidence>
<evidence type="ECO:0000259" key="5">
    <source>
        <dbReference type="Pfam" id="PF12624"/>
    </source>
</evidence>
<feature type="region of interest" description="Disordered" evidence="4">
    <location>
        <begin position="478"/>
        <end position="507"/>
    </location>
</feature>
<dbReference type="Pfam" id="PF25036">
    <property type="entry name" value="VPS13_VAB"/>
    <property type="match status" value="1"/>
</dbReference>
<name>A0A9N8DN00_9STRA</name>
<protein>
    <submittedName>
        <fullName evidence="7">Protein sorting-associated protein 13C</fullName>
    </submittedName>
</protein>
<feature type="compositionally biased region" description="Polar residues" evidence="4">
    <location>
        <begin position="2870"/>
        <end position="2883"/>
    </location>
</feature>
<dbReference type="OrthoDB" id="428159at2759"/>
<feature type="region of interest" description="Disordered" evidence="4">
    <location>
        <begin position="1177"/>
        <end position="1218"/>
    </location>
</feature>
<feature type="domain" description="Vacuolar protein sorting-associated protein 13 VPS13 adaptor binding" evidence="6">
    <location>
        <begin position="3264"/>
        <end position="3438"/>
    </location>
</feature>
<dbReference type="InterPro" id="IPR026847">
    <property type="entry name" value="VPS13"/>
</dbReference>
<reference evidence="7" key="1">
    <citation type="submission" date="2020-06" db="EMBL/GenBank/DDBJ databases">
        <authorList>
            <consortium name="Plant Systems Biology data submission"/>
        </authorList>
    </citation>
    <scope>NUCLEOTIDE SEQUENCE</scope>
    <source>
        <strain evidence="7">D6</strain>
    </source>
</reference>
<gene>
    <name evidence="7" type="ORF">SEMRO_250_G099050.1</name>
</gene>
<dbReference type="Pfam" id="PF12624">
    <property type="entry name" value="VPS13_N"/>
    <property type="match status" value="1"/>
</dbReference>
<evidence type="ECO:0000313" key="7">
    <source>
        <dbReference type="EMBL" id="CAB9505998.1"/>
    </source>
</evidence>
<feature type="region of interest" description="Disordered" evidence="4">
    <location>
        <begin position="1726"/>
        <end position="1747"/>
    </location>
</feature>
<feature type="domain" description="Chorein N-terminal" evidence="5">
    <location>
        <begin position="37"/>
        <end position="478"/>
    </location>
</feature>
<feature type="compositionally biased region" description="Low complexity" evidence="4">
    <location>
        <begin position="234"/>
        <end position="248"/>
    </location>
</feature>
<keyword evidence="2" id="KW-0813">Transport</keyword>
<comment type="caution">
    <text evidence="7">The sequence shown here is derived from an EMBL/GenBank/DDBJ whole genome shotgun (WGS) entry which is preliminary data.</text>
</comment>
<feature type="region of interest" description="Disordered" evidence="4">
    <location>
        <begin position="1286"/>
        <end position="1305"/>
    </location>
</feature>
<evidence type="ECO:0000256" key="4">
    <source>
        <dbReference type="SAM" id="MobiDB-lite"/>
    </source>
</evidence>
<dbReference type="InterPro" id="IPR026854">
    <property type="entry name" value="VPS13_N"/>
</dbReference>
<dbReference type="GO" id="GO:0006869">
    <property type="term" value="P:lipid transport"/>
    <property type="evidence" value="ECO:0007669"/>
    <property type="project" value="UniProtKB-KW"/>
</dbReference>
<feature type="region of interest" description="Disordered" evidence="4">
    <location>
        <begin position="707"/>
        <end position="728"/>
    </location>
</feature>
<organism evidence="7 8">
    <name type="scientific">Seminavis robusta</name>
    <dbReference type="NCBI Taxonomy" id="568900"/>
    <lineage>
        <taxon>Eukaryota</taxon>
        <taxon>Sar</taxon>
        <taxon>Stramenopiles</taxon>
        <taxon>Ochrophyta</taxon>
        <taxon>Bacillariophyta</taxon>
        <taxon>Bacillariophyceae</taxon>
        <taxon>Bacillariophycidae</taxon>
        <taxon>Naviculales</taxon>
        <taxon>Naviculaceae</taxon>
        <taxon>Seminavis</taxon>
    </lineage>
</organism>
<feature type="compositionally biased region" description="Polar residues" evidence="4">
    <location>
        <begin position="1117"/>
        <end position="1131"/>
    </location>
</feature>
<dbReference type="GO" id="GO:0045053">
    <property type="term" value="P:protein retention in Golgi apparatus"/>
    <property type="evidence" value="ECO:0007669"/>
    <property type="project" value="TreeGrafter"/>
</dbReference>
<evidence type="ECO:0000259" key="6">
    <source>
        <dbReference type="Pfam" id="PF25036"/>
    </source>
</evidence>
<sequence>MLERLLSRLLNNVLSQYFDYQSNNNGDNGSTSEEPSSLGVWSGYIALDNLRLKTAVINDILQQQGIPLEVLHATIRRVEITVPWSKLRSSSGRNNHHHNNKEGAVVVIVIDGIHVLGRMLYEFHDAKMRQRDVQQRRAKLQEAQAFVETPSETASSSSSWFSSLGGIKDFVQRRISKGLVQQLADYLHVHIRDLHIRLEDAETDPAHPCAFGIVMESMHVQHREDDTMMSMPPNKRNNSSQESNNSPSAKNNNGKEIVRKVAQVNHYALYWNALGYEEGLSLEHCVLHQLSSAQNSPHFIAAALDRGIARRATALWSAPGGRLVVPTHTYLLMPVDCTLQMSLTVDPQDTGLPPTIEASMHVEAIRVQIRDFQCHQILLLFHTLKQHNFSKPYRKFRPQISVLENPHAWWKYAFRVISYELKGSRLRWSWGRMRQSYAGRCRYCELYERKLQYDFYKSHRESIAQEESQDLTALVESTFDTTPDDGAGPSLHSDQHSTDSNNNPQEVDAPRRLTHEESQELQNLEDGILGDMSVDDILLYRLLVHGRLGQGYQLQQQQAAAEQSFSESWVFGNRMVQNAMQNDLECQMEVKRLMAYMEHSSSTLEANDAGQEQLQNVLFLSVDLHWKEGCLSIFSPLPSTAREPSLLRRLHEKFLDFTFEQLSLGCSLMGDYETATIHVSLEDYKITEIRSNQARFAILSRRQPCQRDAAQANNNNSHTTNNDSSRVTFLDDEDQNVADGQGRQEVTPEPRQPLVFAEVSLNPPKEHGCGVMVKARVEAVEILLVPDCQWIRRLKEVLRYSFPIGTRDLDSYWEELNRASINAWASNTLGLQAKVEAAMEEHTPTSLDIEVQCPIIQILGEGDKKLWIDLGSAHLKTVKLAGIASANLKRTVEILQEQRNGSKRPPQTNGDTSVVKNLSSALDHVATKDYFESSDRSLGKAYLPSILGGFESSPAGPTFTFESHSVTSASKPSAFHKRERDQSWGFGEGDATTQATRQSDDIHSSFYDTYQLQFTSGQILVGEWCESVAKQKSALLSPFTVHVNLHKSIIPADHTLCRCRIDCNVGDVSARITPSSIVYLGKIARTWKRVMAAPLDDRSQMMLFSAEQRFVSTRRLSFSEPASENGSSKQKSMPLGESVDSGSRVDEDEFFDAVENDDNSEITMWLEDNWIADADSILDGDQDGATPRQRRPKTAMSDVSSLSDRSLKRRRRPKEAGAYLNEENLARLEERVVEEDSLEGIDNDSDSFHSAYSPGQIADLISEMEKTIDDTRKRLDVLQNKVEELSISRKNQSNRSVTSDSTKHRRLLKKSLRLEQDRLRAELNELVATRHDLNVQLQALEGKQEDVSHVHAPVRRASLLLSTSKTKATALDAIAMQHSLTRNLNPQLLQCTVVLNKLSVDFADVLDPQSQGKSMDTVVCVSNIALALRHSANETKAFLSVEHMSACYTNNNGSKSTTRYVLLGGSQYSQGGAGMLSSHFPQYLSTVSMEDKFLKCTLELRHKPTGKDTSSPPEVARVRVAFGDLEATPEPQLIETLLSCSSAIGKEIEPESVPEEASSSEVEKVEGGQNLPAYVDICVQWSSVRVVLNLGGTPVAALTVSEIAARFALSSAQSSFNNRYQVDLRCGNLQLLHIEDLMLGKGSEMVGRRDPYLPLFQVRLRSMLVPSSEVSGWVAGLKTIVQDDNDSKVWNTHLGVKVNSLSVFVAGQPVVQFLRSVEELVGALSQQPTNKPCGKPTKESEASSIKTRKMNDVNENSSRVPIRWRADVVVRKTSITIAGRDNSDRELPESGRGDSSRGSLTIMWTLLLSLEECPYKDQATCVDMALVDIGALRSVDEMQVIEPLDVLMRGHIGFSLQKHRAVVPNIKLPVDSPWNEIATVMQRHGWHASRTGADMEIPTHLSLLVTATKIHVSPQLLSFLVDFAGSFSTSIDHRSSTKPTAGDDIAEAKESDKSQALHSKVPDFRLKVALQSADIILNKSTGSFASFAVKNLDFDVHKRGCSLFLNSNVADVLVYDRSFRPGLCVASRKYYLRDSENGSEASPHFVSAKIQLSESLEATAVRINLHFGDIKFIVSPSLVQGLLSFQNELSALLKSDEETNSENDEANRSKGSADLMSTHIDFFFSFVVDGFECVFPSRDIPAYIREQANAAINVVSFRWKSSGEAAFILCGVEAGSGIETKLQSLAPGKGEFRELVDHCAAQTKAPFSKLIALKTMLLVQGFQILRTQIVALARSEKDISPFYFKVTRPTAGEQLITNSFDFNTVYNAFGGRICFHSDDATDDATTNLNVSFAFAHSLRLEAQLVDVLVYIAQSPGGINDSWRVSVAPILEVLSRTGEANPRRGDVSSKDKVDPEPSSLANAIKRASAIVSIQADGIRVTCVPGGATRLTENPIINFSLVKFSLGLGICPVSVQTNLAPEAALEGIVEKKPVVTRLREHHLMAGAWLNCELSASYHNRRLVAWEPFIEPWNMEVRFGADLVRLNVLPALPESDHSVWRTELEQGETVSAYTGDKLREIRNYLRSPFRRSVGNEKEAAEATAKQFPIDADFGYLMLALASNSLVSSALHKGASGSGGTLLGSKNELLSNLPSRNPMKWLVCFGHPIHETKSKSGASFSCSVSDSKPLNINLTGALIENLWGYLNQEKSRTVAPHWIRNDSGLTIRFREVLEAERVDRGERASKVTLSNGSEVPLSLRRTLSQSCDPHRAYILVELGSFEDTAGRLDHQEFDVQKGSLSNTFFYKVVAKVPVDTAGVHRYPLDRNVGIRTTLESDSRSLGWLIVRVALQGGIKLVSIESPLALKNDTDADLLCEVHAHNKLSLVWRCLLSRSQSSKQTPILSYVPVDMVPFVNDDSYEISVEALPRTSNFSHESELTSNGGSNAIQVRAPPPYSRSSLTKGLINELDISFKGLDYYGDLAEQVNLNVCSLRIGMFDASQIRSTSSDLIPEQRMLLFRSPLAFRNYLAFPIAVQVRIKKDPAGNRGSSASLSKLAEADRWEDLGILECGETASWTGALSVDTVELRVQFVTIDPETPRRFESWSTVVRIPPMSNGDARSDLRAAVTLPKLQIADTSGLPLELSLAIDDGSKLYDAGKDGIRRFASGLAQASRVVSFFVPYWLVDGTGQELEFSARSLVAGQFDARDDFIGGGEASGFKQPIGLTLGLSELLEDAKMDHLPSKSSFSILLLGDDRSKKLSIRQHLRRDHEGKGLRAPWSETVSLRNADGRHADVTVMPPVGYLKSSTGDLTDTLEPLALRSRVVSAPDKFGGKLGTKLVHVVCRYAIVNELGREVEIIAEHSHGKPVLIRADGRPTPFHFDDTGPIQFRPKEFGWVWSGRFYIRANRREVTLRIRHKLRRETIIVNAEIHSKQKSGTIMIFLRPASHPPFRFENNTMYPLQFVQTFLCTNEDDVLRNREVASSETILLPYHHEDFAWDEPEHARKSVQFDAADFGNAIVQPSMLGRFNLDRMAPGTELKMESAIFIGQVIADGPTRVIRISESSMPQLARIDAKEIKIKNAGERAHVTFSVSIRLTHGLGVSVIDWSPQELLFLRLEEISVTQRVDSSNQTIDGSIGRICIDNQLWVSPYPVLLEMGSKRLATTLAHIARRKNRRHRAITISICRPLISTSVYGDLTFLEWLDLVTDPINLYIDGNLANSIAKMMQQVIEIGSEGDDSAESLDSTLRKVLSLPESSDRKRKAIMGTADVYSAGDAVTTAAVAAKALSNRESMTTASTSVAGTPDQQPSLSKARKKCYVEKLRISTTKLEISWSGALPLTVPRLMPLSLTFEGLPLFLRPYSSSHAYGSLEDHLQSLQSHYLSVWRLFDVFLGLAAKPTFIINAFVYTWSESIASTLGSMSHSMGKAKENYLLKLREAEPQPIYEDGLPVSNRTSLGSFQMKMLKPFFRLLASLLQYCEGITGFGANLFRYDPTKFVGRKVGLVRTRNPRLFANVDGKDLLVEYTEGENAGKALLSRIRMGIHLGEGYIYHVEGLYQKVASVWSNSKKAQGSLILMITFERVVLVKGELSLDFCAVLWEVTFDNLIHVESADSDDAGFDLLTFWYLANSLREAKKGDEHLMARYAKSIVADADHGFENLLCTQVYIPHGHVDVLVEKAYATKKLVRV</sequence>
<keyword evidence="8" id="KW-1185">Reference proteome</keyword>
<dbReference type="InterPro" id="IPR009543">
    <property type="entry name" value="VPS13_VAB"/>
</dbReference>
<evidence type="ECO:0000256" key="1">
    <source>
        <dbReference type="ARBA" id="ARBA00006545"/>
    </source>
</evidence>
<accession>A0A9N8DN00</accession>
<dbReference type="PANTHER" id="PTHR16166:SF93">
    <property type="entry name" value="INTERMEMBRANE LIPID TRANSFER PROTEIN VPS13"/>
    <property type="match status" value="1"/>
</dbReference>
<comment type="similarity">
    <text evidence="1">Belongs to the VPS13 family.</text>
</comment>